<protein>
    <submittedName>
        <fullName evidence="2">Uncharacterized protein</fullName>
    </submittedName>
</protein>
<feature type="transmembrane region" description="Helical" evidence="1">
    <location>
        <begin position="310"/>
        <end position="331"/>
    </location>
</feature>
<dbReference type="Gene3D" id="1.25.40.510">
    <property type="entry name" value="GLE1-like"/>
    <property type="match status" value="1"/>
</dbReference>
<evidence type="ECO:0000313" key="3">
    <source>
        <dbReference type="Proteomes" id="UP000822476"/>
    </source>
</evidence>
<dbReference type="EMBL" id="JTDE01004863">
    <property type="protein sequence ID" value="KAF7252941.1"/>
    <property type="molecule type" value="Genomic_DNA"/>
</dbReference>
<keyword evidence="3" id="KW-1185">Reference proteome</keyword>
<sequence length="386" mass="43625">MIDLDAAWHETILVENSAAKIYEHSLKRSRRLIRSCLDNSAIRLRTISQRLLSDPKDSTIEARQNHPCTVPQENAVVAQVESSLDRRPDMFYSLVDKICILRLKLYEKVRVSECSPGQWTSLVEEIEHIESRALTVLSLPSPFGLDQSPDEHAQQIHLALMHLESQAVDCLERAKKVVSIDRSSKSLSAKPTAVASDPKKVYLITLHKITRHDPVHCLDRTRYLMTFLSGEPVKISGVSTGKQSSDEMTLSQMLPGDLGSIYAWQCLFSATLSQAEYQFAHNLEIAVTFASVLSGILSQHPDRIVSSILFAKYVVCLIRFPVFIIVLMLFFHRLFALNANREKFIVSEGWIFDVPAQLQMQNRLHKISLNVMPLSLFPSKLLQSSD</sequence>
<name>A0A8S9YIS9_9TREM</name>
<accession>A0A8S9YIS9</accession>
<gene>
    <name evidence="2" type="ORF">EG68_09148</name>
</gene>
<comment type="caution">
    <text evidence="2">The sequence shown here is derived from an EMBL/GenBank/DDBJ whole genome shotgun (WGS) entry which is preliminary data.</text>
</comment>
<organism evidence="2 3">
    <name type="scientific">Paragonimus skrjabini miyazakii</name>
    <dbReference type="NCBI Taxonomy" id="59628"/>
    <lineage>
        <taxon>Eukaryota</taxon>
        <taxon>Metazoa</taxon>
        <taxon>Spiralia</taxon>
        <taxon>Lophotrochozoa</taxon>
        <taxon>Platyhelminthes</taxon>
        <taxon>Trematoda</taxon>
        <taxon>Digenea</taxon>
        <taxon>Plagiorchiida</taxon>
        <taxon>Troglotremata</taxon>
        <taxon>Troglotrematidae</taxon>
        <taxon>Paragonimus</taxon>
    </lineage>
</organism>
<reference evidence="2" key="1">
    <citation type="submission" date="2019-07" db="EMBL/GenBank/DDBJ databases">
        <title>Annotation for the trematode Paragonimus miyazaki's.</title>
        <authorList>
            <person name="Choi Y.-J."/>
        </authorList>
    </citation>
    <scope>NUCLEOTIDE SEQUENCE</scope>
    <source>
        <strain evidence="2">Japan</strain>
    </source>
</reference>
<evidence type="ECO:0000256" key="1">
    <source>
        <dbReference type="SAM" id="Phobius"/>
    </source>
</evidence>
<dbReference type="OrthoDB" id="6234982at2759"/>
<keyword evidence="1" id="KW-1133">Transmembrane helix</keyword>
<keyword evidence="1" id="KW-0472">Membrane</keyword>
<dbReference type="AlphaFoldDB" id="A0A8S9YIS9"/>
<dbReference type="Proteomes" id="UP000822476">
    <property type="component" value="Unassembled WGS sequence"/>
</dbReference>
<keyword evidence="1" id="KW-0812">Transmembrane</keyword>
<dbReference type="InterPro" id="IPR038506">
    <property type="entry name" value="GLE1-like_sf"/>
</dbReference>
<proteinExistence type="predicted"/>
<evidence type="ECO:0000313" key="2">
    <source>
        <dbReference type="EMBL" id="KAF7252941.1"/>
    </source>
</evidence>